<evidence type="ECO:0000313" key="3">
    <source>
        <dbReference type="EMBL" id="EHP30388.1"/>
    </source>
</evidence>
<name>H1FW06_SULGG</name>
<accession>H1FW06</accession>
<dbReference type="GO" id="GO:0009294">
    <property type="term" value="P:DNA-mediated transformation"/>
    <property type="evidence" value="ECO:0007669"/>
    <property type="project" value="InterPro"/>
</dbReference>
<keyword evidence="4" id="KW-1185">Reference proteome</keyword>
<dbReference type="OrthoDB" id="9785707at2"/>
<dbReference type="PANTHER" id="PTHR43022">
    <property type="entry name" value="PROTEIN SMF"/>
    <property type="match status" value="1"/>
</dbReference>
<comment type="similarity">
    <text evidence="1">Belongs to the DprA/Smf family.</text>
</comment>
<dbReference type="InterPro" id="IPR057666">
    <property type="entry name" value="DrpA_SLOG"/>
</dbReference>
<reference evidence="3 4" key="1">
    <citation type="journal article" date="2012" name="Proc. Natl. Acad. Sci. U.S.A.">
        <title>Genome and physiology of a model Epsilonproteobacterium responsible for sulfide detoxification in marine oxygen depletion zones.</title>
        <authorList>
            <person name="Grote J."/>
            <person name="Schott T."/>
            <person name="Bruckner C.G."/>
            <person name="Glockner F.O."/>
            <person name="Jost G."/>
            <person name="Teeling H."/>
            <person name="Labrenz M."/>
            <person name="Jurgens K."/>
        </authorList>
    </citation>
    <scope>NUCLEOTIDE SEQUENCE [LARGE SCALE GENOMIC DNA]</scope>
    <source>
        <strain evidence="3 4">GD1</strain>
    </source>
</reference>
<dbReference type="STRING" id="929558.SMGD1_1865"/>
<proteinExistence type="inferred from homology"/>
<evidence type="ECO:0000259" key="2">
    <source>
        <dbReference type="Pfam" id="PF02481"/>
    </source>
</evidence>
<dbReference type="Pfam" id="PF02481">
    <property type="entry name" value="DNA_processg_A"/>
    <property type="match status" value="1"/>
</dbReference>
<comment type="caution">
    <text evidence="3">The sequence shown here is derived from an EMBL/GenBank/DDBJ whole genome shotgun (WGS) entry which is preliminary data.</text>
</comment>
<dbReference type="PATRIC" id="fig|929558.5.peg.1860"/>
<sequence>MKIVQEHICELETMKSYPKELFFSGNLELLKKTKISIVGSRKPSKYSRSLTHQLSAKLSKNGICVVSGGAMGIDAIAHKGAGESNTISVLPCGINIKYPTINKNLLSTIENDGLLLSQFEENFRATPWSFVVRNELVVALGDVLVVAEAELNSGSMRSIEFALKMNKEIYVFAHRIGESSATNELLKTGNAKAIYDIDEFVSKYANHEINASVMIDDFKNYCQTNPTYDDALKKYPNKIFEAELSGEIIIENGRVISSL</sequence>
<dbReference type="Gene3D" id="3.40.50.450">
    <property type="match status" value="1"/>
</dbReference>
<organism evidence="3 4">
    <name type="scientific">Sulfurimonas gotlandica (strain DSM 19862 / JCM 16533 / GD1)</name>
    <dbReference type="NCBI Taxonomy" id="929558"/>
    <lineage>
        <taxon>Bacteria</taxon>
        <taxon>Pseudomonadati</taxon>
        <taxon>Campylobacterota</taxon>
        <taxon>Epsilonproteobacteria</taxon>
        <taxon>Campylobacterales</taxon>
        <taxon>Sulfurimonadaceae</taxon>
        <taxon>Sulfurimonas</taxon>
    </lineage>
</organism>
<dbReference type="eggNOG" id="COG0758">
    <property type="taxonomic scope" value="Bacteria"/>
</dbReference>
<dbReference type="PANTHER" id="PTHR43022:SF1">
    <property type="entry name" value="PROTEIN SMF"/>
    <property type="match status" value="1"/>
</dbReference>
<feature type="domain" description="Smf/DprA SLOG" evidence="2">
    <location>
        <begin position="11"/>
        <end position="203"/>
    </location>
</feature>
<dbReference type="HOGENOM" id="CLU_029601_0_4_7"/>
<evidence type="ECO:0000313" key="4">
    <source>
        <dbReference type="Proteomes" id="UP000006431"/>
    </source>
</evidence>
<dbReference type="Proteomes" id="UP000006431">
    <property type="component" value="Unassembled WGS sequence"/>
</dbReference>
<dbReference type="RefSeq" id="WP_008341186.1">
    <property type="nucleotide sequence ID" value="NZ_AFRZ01000001.1"/>
</dbReference>
<protein>
    <submittedName>
        <fullName evidence="3">DNA recombination-mediator protein A</fullName>
    </submittedName>
</protein>
<gene>
    <name evidence="3" type="ORF">SMGD1_1865</name>
</gene>
<dbReference type="SUPFAM" id="SSF102405">
    <property type="entry name" value="MCP/YpsA-like"/>
    <property type="match status" value="1"/>
</dbReference>
<dbReference type="InterPro" id="IPR003488">
    <property type="entry name" value="DprA"/>
</dbReference>
<evidence type="ECO:0000256" key="1">
    <source>
        <dbReference type="ARBA" id="ARBA00006525"/>
    </source>
</evidence>
<dbReference type="EMBL" id="AFRZ01000001">
    <property type="protein sequence ID" value="EHP30388.1"/>
    <property type="molecule type" value="Genomic_DNA"/>
</dbReference>
<dbReference type="AlphaFoldDB" id="H1FW06"/>